<dbReference type="InterPro" id="IPR012551">
    <property type="entry name" value="DUF1707_SHOCT-like"/>
</dbReference>
<evidence type="ECO:0000313" key="4">
    <source>
        <dbReference type="Proteomes" id="UP000035368"/>
    </source>
</evidence>
<dbReference type="OrthoDB" id="4416950at2"/>
<proteinExistence type="predicted"/>
<dbReference type="PANTHER" id="PTHR40763">
    <property type="entry name" value="MEMBRANE PROTEIN-RELATED"/>
    <property type="match status" value="1"/>
</dbReference>
<dbReference type="InterPro" id="IPR024425">
    <property type="entry name" value="LiaF-like_C"/>
</dbReference>
<dbReference type="Pfam" id="PF08044">
    <property type="entry name" value="DUF1707"/>
    <property type="match status" value="1"/>
</dbReference>
<protein>
    <submittedName>
        <fullName evidence="3">Putative DUF1707 family protein/predicted membrane protein (DUF2154)</fullName>
    </submittedName>
</protein>
<dbReference type="PANTHER" id="PTHR40763:SF4">
    <property type="entry name" value="DUF1707 DOMAIN-CONTAINING PROTEIN"/>
    <property type="match status" value="1"/>
</dbReference>
<reference evidence="3 4" key="1">
    <citation type="submission" date="2015-05" db="EMBL/GenBank/DDBJ databases">
        <title>Complete genome sequence of Corynebacterium epidermidicanis DSM 45586, isolated from the skin of a dog suffering from pruritus.</title>
        <authorList>
            <person name="Ruckert C."/>
            <person name="Albersmeier A."/>
            <person name="Winkler A."/>
            <person name="Tauch A."/>
        </authorList>
    </citation>
    <scope>NUCLEOTIDE SEQUENCE [LARGE SCALE GENOMIC DNA]</scope>
    <source>
        <strain evidence="3 4">DSM 45586</strain>
    </source>
</reference>
<dbReference type="Pfam" id="PF09922">
    <property type="entry name" value="LiaF-like_C"/>
    <property type="match status" value="1"/>
</dbReference>
<dbReference type="AlphaFoldDB" id="A0A0G3GX07"/>
<name>A0A0G3GX07_9CORY</name>
<evidence type="ECO:0000259" key="1">
    <source>
        <dbReference type="Pfam" id="PF08044"/>
    </source>
</evidence>
<evidence type="ECO:0000313" key="3">
    <source>
        <dbReference type="EMBL" id="AKK03387.1"/>
    </source>
</evidence>
<dbReference type="RefSeq" id="WP_047240431.1">
    <property type="nucleotide sequence ID" value="NZ_CP011541.1"/>
</dbReference>
<evidence type="ECO:0000259" key="2">
    <source>
        <dbReference type="Pfam" id="PF09922"/>
    </source>
</evidence>
<feature type="domain" description="DUF1707" evidence="1">
    <location>
        <begin position="5"/>
        <end position="56"/>
    </location>
</feature>
<feature type="domain" description="Cell wall-active antibiotics response LiaF-like C-terminal" evidence="2">
    <location>
        <begin position="107"/>
        <end position="165"/>
    </location>
</feature>
<sequence>MENRIRATDTERSQALEIVSQALSRGQLNFVEFDERSQAVTAAVYRDELVAPLADLVVNPHQAVVPVDAPSNSAISQVVPGADGESMSIGILSEHKREGIWTIAKSHTSIAVLGDNVLDLTAARFADRDLTINVCAVLGEVKIIVPDDVHLTAPGFALLGEFTAKNAGVAPAGAPTIRVQGLALLGAVTVERRAVRRA</sequence>
<gene>
    <name evidence="3" type="ORF">CEPID_07685</name>
</gene>
<keyword evidence="4" id="KW-1185">Reference proteome</keyword>
<dbReference type="EMBL" id="CP011541">
    <property type="protein sequence ID" value="AKK03387.1"/>
    <property type="molecule type" value="Genomic_DNA"/>
</dbReference>
<dbReference type="KEGG" id="cei:CEPID_07685"/>
<organism evidence="3 4">
    <name type="scientific">Corynebacterium epidermidicanis</name>
    <dbReference type="NCBI Taxonomy" id="1050174"/>
    <lineage>
        <taxon>Bacteria</taxon>
        <taxon>Bacillati</taxon>
        <taxon>Actinomycetota</taxon>
        <taxon>Actinomycetes</taxon>
        <taxon>Mycobacteriales</taxon>
        <taxon>Corynebacteriaceae</taxon>
        <taxon>Corynebacterium</taxon>
    </lineage>
</organism>
<dbReference type="Proteomes" id="UP000035368">
    <property type="component" value="Chromosome"/>
</dbReference>
<accession>A0A0G3GX07</accession>
<dbReference type="PATRIC" id="fig|1050174.4.peg.1547"/>
<dbReference type="STRING" id="1050174.CEPID_07685"/>